<reference evidence="3" key="1">
    <citation type="submission" date="2014-03" db="EMBL/GenBank/DDBJ databases">
        <title>The Genome Sequence of Puccinia striiformis f. sp. tritici PST-78.</title>
        <authorList>
            <consortium name="The Broad Institute Genome Sequencing Platform"/>
            <person name="Cuomo C."/>
            <person name="Hulbert S."/>
            <person name="Chen X."/>
            <person name="Walker B."/>
            <person name="Young S.K."/>
            <person name="Zeng Q."/>
            <person name="Gargeya S."/>
            <person name="Fitzgerald M."/>
            <person name="Haas B."/>
            <person name="Abouelleil A."/>
            <person name="Alvarado L."/>
            <person name="Arachchi H.M."/>
            <person name="Berlin A.M."/>
            <person name="Chapman S.B."/>
            <person name="Goldberg J."/>
            <person name="Griggs A."/>
            <person name="Gujja S."/>
            <person name="Hansen M."/>
            <person name="Howarth C."/>
            <person name="Imamovic A."/>
            <person name="Larimer J."/>
            <person name="McCowan C."/>
            <person name="Montmayeur A."/>
            <person name="Murphy C."/>
            <person name="Neiman D."/>
            <person name="Pearson M."/>
            <person name="Priest M."/>
            <person name="Roberts A."/>
            <person name="Saif S."/>
            <person name="Shea T."/>
            <person name="Sisk P."/>
            <person name="Sykes S."/>
            <person name="Wortman J."/>
            <person name="Nusbaum C."/>
            <person name="Birren B."/>
        </authorList>
    </citation>
    <scope>NUCLEOTIDE SEQUENCE [LARGE SCALE GENOMIC DNA]</scope>
    <source>
        <strain evidence="3">race PST-78</strain>
    </source>
</reference>
<evidence type="ECO:0000313" key="2">
    <source>
        <dbReference type="EMBL" id="KNE98356.1"/>
    </source>
</evidence>
<keyword evidence="3" id="KW-1185">Reference proteome</keyword>
<proteinExistence type="predicted"/>
<evidence type="ECO:0000313" key="3">
    <source>
        <dbReference type="Proteomes" id="UP000054564"/>
    </source>
</evidence>
<dbReference type="Proteomes" id="UP000054564">
    <property type="component" value="Unassembled WGS sequence"/>
</dbReference>
<protein>
    <submittedName>
        <fullName evidence="2">Uncharacterized protein</fullName>
    </submittedName>
</protein>
<dbReference type="EMBL" id="AJIL01000058">
    <property type="protein sequence ID" value="KNE98356.1"/>
    <property type="molecule type" value="Genomic_DNA"/>
</dbReference>
<name>A0A0L0VGL0_9BASI</name>
<accession>A0A0L0VGL0</accession>
<organism evidence="2 3">
    <name type="scientific">Puccinia striiformis f. sp. tritici PST-78</name>
    <dbReference type="NCBI Taxonomy" id="1165861"/>
    <lineage>
        <taxon>Eukaryota</taxon>
        <taxon>Fungi</taxon>
        <taxon>Dikarya</taxon>
        <taxon>Basidiomycota</taxon>
        <taxon>Pucciniomycotina</taxon>
        <taxon>Pucciniomycetes</taxon>
        <taxon>Pucciniales</taxon>
        <taxon>Pucciniaceae</taxon>
        <taxon>Puccinia</taxon>
    </lineage>
</organism>
<gene>
    <name evidence="2" type="ORF">PSTG_08432</name>
</gene>
<feature type="region of interest" description="Disordered" evidence="1">
    <location>
        <begin position="1"/>
        <end position="23"/>
    </location>
</feature>
<sequence length="88" mass="9939">MARSSTSPFPTPSQPPSRRSTRLRTPAVTFNLVLQVFFVKLAALNYRKLANGNNLRSVLLQKKPLSNKNQKHGNGIKEHRRLATMNLI</sequence>
<feature type="region of interest" description="Disordered" evidence="1">
    <location>
        <begin position="63"/>
        <end position="88"/>
    </location>
</feature>
<dbReference type="AlphaFoldDB" id="A0A0L0VGL0"/>
<evidence type="ECO:0000256" key="1">
    <source>
        <dbReference type="SAM" id="MobiDB-lite"/>
    </source>
</evidence>
<comment type="caution">
    <text evidence="2">The sequence shown here is derived from an EMBL/GenBank/DDBJ whole genome shotgun (WGS) entry which is preliminary data.</text>
</comment>